<keyword evidence="5" id="KW-0121">Carboxypeptidase</keyword>
<feature type="compositionally biased region" description="Basic and acidic residues" evidence="3">
    <location>
        <begin position="15"/>
        <end position="25"/>
    </location>
</feature>
<keyword evidence="5" id="KW-0645">Protease</keyword>
<evidence type="ECO:0000256" key="4">
    <source>
        <dbReference type="SAM" id="Phobius"/>
    </source>
</evidence>
<dbReference type="Pfam" id="PF02113">
    <property type="entry name" value="Peptidase_S13"/>
    <property type="match status" value="2"/>
</dbReference>
<accession>A0ABT7CCQ8</accession>
<evidence type="ECO:0000256" key="2">
    <source>
        <dbReference type="ARBA" id="ARBA00022801"/>
    </source>
</evidence>
<keyword evidence="5" id="KW-0808">Transferase</keyword>
<dbReference type="Proteomes" id="UP001170379">
    <property type="component" value="Unassembled WGS sequence"/>
</dbReference>
<feature type="compositionally biased region" description="Low complexity" evidence="3">
    <location>
        <begin position="1"/>
        <end position="10"/>
    </location>
</feature>
<dbReference type="Gene3D" id="3.40.710.10">
    <property type="entry name" value="DD-peptidase/beta-lactamase superfamily"/>
    <property type="match status" value="2"/>
</dbReference>
<keyword evidence="4" id="KW-0812">Transmembrane</keyword>
<dbReference type="InterPro" id="IPR000667">
    <property type="entry name" value="Peptidase_S13"/>
</dbReference>
<feature type="compositionally biased region" description="Low complexity" evidence="3">
    <location>
        <begin position="28"/>
        <end position="41"/>
    </location>
</feature>
<keyword evidence="2" id="KW-0378">Hydrolase</keyword>
<reference evidence="5" key="1">
    <citation type="submission" date="2018-03" db="EMBL/GenBank/DDBJ databases">
        <authorList>
            <person name="Nunes O.C."/>
            <person name="Lopes A.R."/>
            <person name="Froufe H."/>
            <person name="Munoz-Merida A."/>
            <person name="Barroso C."/>
            <person name="Egas C."/>
        </authorList>
    </citation>
    <scope>NUCLEOTIDE SEQUENCE</scope>
    <source>
        <strain evidence="5">ON4</strain>
    </source>
</reference>
<dbReference type="InterPro" id="IPR012338">
    <property type="entry name" value="Beta-lactam/transpept-like"/>
</dbReference>
<protein>
    <submittedName>
        <fullName evidence="5">D-alanyl-D-alanine carboxypeptidase/D-alanyl-D-alanine-endopeptidase</fullName>
    </submittedName>
</protein>
<dbReference type="GO" id="GO:0016740">
    <property type="term" value="F:transferase activity"/>
    <property type="evidence" value="ECO:0007669"/>
    <property type="project" value="UniProtKB-KW"/>
</dbReference>
<evidence type="ECO:0000313" key="5">
    <source>
        <dbReference type="EMBL" id="MDJ1372361.1"/>
    </source>
</evidence>
<keyword evidence="4" id="KW-0472">Membrane</keyword>
<dbReference type="GO" id="GO:0004180">
    <property type="term" value="F:carboxypeptidase activity"/>
    <property type="evidence" value="ECO:0007669"/>
    <property type="project" value="UniProtKB-KW"/>
</dbReference>
<evidence type="ECO:0000313" key="6">
    <source>
        <dbReference type="Proteomes" id="UP001170379"/>
    </source>
</evidence>
<dbReference type="PRINTS" id="PR00922">
    <property type="entry name" value="DADACBPTASE3"/>
</dbReference>
<comment type="similarity">
    <text evidence="1">Belongs to the peptidase S13 family.</text>
</comment>
<dbReference type="PANTHER" id="PTHR30023:SF0">
    <property type="entry name" value="PENICILLIN-SENSITIVE CARBOXYPEPTIDASE A"/>
    <property type="match status" value="1"/>
</dbReference>
<name>A0ABT7CCQ8_9MICO</name>
<keyword evidence="4" id="KW-1133">Transmembrane helix</keyword>
<dbReference type="EMBL" id="PXVD01000024">
    <property type="protein sequence ID" value="MDJ1372361.1"/>
    <property type="molecule type" value="Genomic_DNA"/>
</dbReference>
<comment type="caution">
    <text evidence="5">The sequence shown here is derived from an EMBL/GenBank/DDBJ whole genome shotgun (WGS) entry which is preliminary data.</text>
</comment>
<reference evidence="5" key="2">
    <citation type="journal article" date="2022" name="Sci. Rep.">
        <title>In silico prediction of the enzymes involved in the degradation of the herbicide molinate by Gulosibacter molinativorax ON4T.</title>
        <authorList>
            <person name="Lopes A.R."/>
            <person name="Bunin E."/>
            <person name="Viana A.T."/>
            <person name="Froufe H."/>
            <person name="Munoz-Merida A."/>
            <person name="Pinho D."/>
            <person name="Figueiredo J."/>
            <person name="Barroso C."/>
            <person name="Vaz-Moreira I."/>
            <person name="Bellanger X."/>
            <person name="Egas C."/>
            <person name="Nunes O.C."/>
        </authorList>
    </citation>
    <scope>NUCLEOTIDE SEQUENCE</scope>
    <source>
        <strain evidence="5">ON4</strain>
    </source>
</reference>
<keyword evidence="6" id="KW-1185">Reference proteome</keyword>
<dbReference type="PANTHER" id="PTHR30023">
    <property type="entry name" value="D-ALANYL-D-ALANINE CARBOXYPEPTIDASE"/>
    <property type="match status" value="1"/>
</dbReference>
<dbReference type="SUPFAM" id="SSF56601">
    <property type="entry name" value="beta-lactamase/transpeptidase-like"/>
    <property type="match status" value="1"/>
</dbReference>
<sequence length="494" mass="50638">MGAARGSVVGRRGRERGGVDGRQASRDAAPTSRRAARQAARAGRGGVATTLLSILLTLVLAVAAGAGGAALATHWFPLASADAAQPHSAQLLSAATQPQQALSAPVRTCSIRPETEAPAALDFHGLIVDAQTGEVLFEENPEGTHPTASVMKLVTSTSALVTLGPDYRIPTRVYPGNVPGSVVIVGGGDVTLKSSATSYYEGATASLAELAAAVEAAGGATSVGYDTSVFGGDPWHPTWEQKERTDGYISPITALMTDAGRTDPNNMYSPRTTSPAQDAAADFASAVGAPLDDAVFVEPGSEPIAEVWSQPVSELVEYVLVDSDNVVAEALARLVAIERGTGNTFEAVDAAADASLEELGLDASTFVGADGSGMSRDNRASASLIVSLVEAIHTDTDGLGFLIDFLPENSLTGTLKDRLGTVPAGAIKAKTGWIDQVFALAGTMTAEDGTELIFAIFVPVENPDGSQITGLGNRNALDAIAAATWSCGATLSNY</sequence>
<evidence type="ECO:0000256" key="3">
    <source>
        <dbReference type="SAM" id="MobiDB-lite"/>
    </source>
</evidence>
<proteinExistence type="inferred from homology"/>
<feature type="region of interest" description="Disordered" evidence="3">
    <location>
        <begin position="1"/>
        <end position="41"/>
    </location>
</feature>
<feature type="transmembrane region" description="Helical" evidence="4">
    <location>
        <begin position="51"/>
        <end position="76"/>
    </location>
</feature>
<gene>
    <name evidence="5" type="ORF">C7K25_13445</name>
</gene>
<evidence type="ECO:0000256" key="1">
    <source>
        <dbReference type="ARBA" id="ARBA00006096"/>
    </source>
</evidence>
<organism evidence="5 6">
    <name type="scientific">Gulosibacter molinativorax</name>
    <dbReference type="NCBI Taxonomy" id="256821"/>
    <lineage>
        <taxon>Bacteria</taxon>
        <taxon>Bacillati</taxon>
        <taxon>Actinomycetota</taxon>
        <taxon>Actinomycetes</taxon>
        <taxon>Micrococcales</taxon>
        <taxon>Microbacteriaceae</taxon>
        <taxon>Gulosibacter</taxon>
    </lineage>
</organism>